<evidence type="ECO:0000256" key="1">
    <source>
        <dbReference type="SAM" id="MobiDB-lite"/>
    </source>
</evidence>
<feature type="region of interest" description="Disordered" evidence="1">
    <location>
        <begin position="120"/>
        <end position="141"/>
    </location>
</feature>
<proteinExistence type="predicted"/>
<feature type="chain" id="PRO_5045056714" evidence="2">
    <location>
        <begin position="21"/>
        <end position="225"/>
    </location>
</feature>
<keyword evidence="4" id="KW-1185">Reference proteome</keyword>
<dbReference type="Proteomes" id="UP001251085">
    <property type="component" value="Unassembled WGS sequence"/>
</dbReference>
<dbReference type="RefSeq" id="WP_311758235.1">
    <property type="nucleotide sequence ID" value="NZ_JAVRQI010000003.1"/>
</dbReference>
<organism evidence="3 4">
    <name type="scientific">Paracoccus broussonetiae</name>
    <dbReference type="NCBI Taxonomy" id="3075834"/>
    <lineage>
        <taxon>Bacteria</taxon>
        <taxon>Pseudomonadati</taxon>
        <taxon>Pseudomonadota</taxon>
        <taxon>Alphaproteobacteria</taxon>
        <taxon>Rhodobacterales</taxon>
        <taxon>Paracoccaceae</taxon>
        <taxon>Paracoccus</taxon>
    </lineage>
</organism>
<evidence type="ECO:0000313" key="4">
    <source>
        <dbReference type="Proteomes" id="UP001251085"/>
    </source>
</evidence>
<evidence type="ECO:0000313" key="3">
    <source>
        <dbReference type="EMBL" id="MDT1061131.1"/>
    </source>
</evidence>
<name>A0ABU3EAF8_9RHOB</name>
<dbReference type="Pfam" id="PF20107">
    <property type="entry name" value="DUF6497"/>
    <property type="match status" value="2"/>
</dbReference>
<evidence type="ECO:0000256" key="2">
    <source>
        <dbReference type="SAM" id="SignalP"/>
    </source>
</evidence>
<comment type="caution">
    <text evidence="3">The sequence shown here is derived from an EMBL/GenBank/DDBJ whole genome shotgun (WGS) entry which is preliminary data.</text>
</comment>
<feature type="compositionally biased region" description="Low complexity" evidence="1">
    <location>
        <begin position="121"/>
        <end position="133"/>
    </location>
</feature>
<feature type="signal peptide" evidence="2">
    <location>
        <begin position="1"/>
        <end position="20"/>
    </location>
</feature>
<gene>
    <name evidence="3" type="ORF">RM190_04615</name>
</gene>
<keyword evidence="2" id="KW-0732">Signal</keyword>
<protein>
    <submittedName>
        <fullName evidence="3">DUF6497 family protein</fullName>
    </submittedName>
</protein>
<dbReference type="EMBL" id="JAVRQI010000003">
    <property type="protein sequence ID" value="MDT1061131.1"/>
    <property type="molecule type" value="Genomic_DNA"/>
</dbReference>
<reference evidence="4" key="1">
    <citation type="submission" date="2023-07" db="EMBL/GenBank/DDBJ databases">
        <title>Characterization of two Paracoccaceae strains isolated from Phycosphere and proposal of Xinfangfangia lacusdiani sp. nov.</title>
        <authorList>
            <person name="Deng Y."/>
            <person name="Zhang Y.Q."/>
        </authorList>
    </citation>
    <scope>NUCLEOTIDE SEQUENCE [LARGE SCALE GENOMIC DNA]</scope>
    <source>
        <strain evidence="4">CPCC 101403</strain>
    </source>
</reference>
<dbReference type="InterPro" id="IPR045467">
    <property type="entry name" value="DUF6497"/>
</dbReference>
<accession>A0ABU3EAF8</accession>
<sequence length="225" mass="23828">MTRPAAVCASLALLALPAAAEIKGDANEAIRLPSGAVAYWQETLHDSAGGTGLTYRFRFVMPDLAARVPSTEGSATEPDDADRAPIEIDTETAEVQGGDGSDADANGAGEYLDDRSVEIGAATPDTDPAAADVQAEEDADAMVDEPALPAAPDALAQDPVHDDVVWLCENWVLPRIASPGPRPTQIIVSLADKKISFGTYDPDVLQLFEAFRLPADRNACEWEPW</sequence>